<evidence type="ECO:0000256" key="4">
    <source>
        <dbReference type="ARBA" id="ARBA00022692"/>
    </source>
</evidence>
<feature type="non-terminal residue" evidence="9">
    <location>
        <position position="1"/>
    </location>
</feature>
<dbReference type="GO" id="GO:0016323">
    <property type="term" value="C:basolateral plasma membrane"/>
    <property type="evidence" value="ECO:0007669"/>
    <property type="project" value="TreeGrafter"/>
</dbReference>
<organism evidence="9 10">
    <name type="scientific">Leptotrombidium deliense</name>
    <dbReference type="NCBI Taxonomy" id="299467"/>
    <lineage>
        <taxon>Eukaryota</taxon>
        <taxon>Metazoa</taxon>
        <taxon>Ecdysozoa</taxon>
        <taxon>Arthropoda</taxon>
        <taxon>Chelicerata</taxon>
        <taxon>Arachnida</taxon>
        <taxon>Acari</taxon>
        <taxon>Acariformes</taxon>
        <taxon>Trombidiformes</taxon>
        <taxon>Prostigmata</taxon>
        <taxon>Anystina</taxon>
        <taxon>Parasitengona</taxon>
        <taxon>Trombiculoidea</taxon>
        <taxon>Trombiculidae</taxon>
        <taxon>Leptotrombidium</taxon>
    </lineage>
</organism>
<protein>
    <submittedName>
        <fullName evidence="9">Aquaporin-like protein</fullName>
    </submittedName>
</protein>
<evidence type="ECO:0000256" key="2">
    <source>
        <dbReference type="ARBA" id="ARBA00006175"/>
    </source>
</evidence>
<evidence type="ECO:0000313" key="9">
    <source>
        <dbReference type="EMBL" id="RWS18932.1"/>
    </source>
</evidence>
<dbReference type="OrthoDB" id="3222at2759"/>
<gene>
    <name evidence="9" type="ORF">B4U80_01357</name>
</gene>
<comment type="caution">
    <text evidence="9">The sequence shown here is derived from an EMBL/GenBank/DDBJ whole genome shotgun (WGS) entry which is preliminary data.</text>
</comment>
<feature type="transmembrane region" description="Helical" evidence="8">
    <location>
        <begin position="103"/>
        <end position="125"/>
    </location>
</feature>
<name>A0A443RUB5_9ACAR</name>
<evidence type="ECO:0000256" key="8">
    <source>
        <dbReference type="SAM" id="Phobius"/>
    </source>
</evidence>
<evidence type="ECO:0000256" key="6">
    <source>
        <dbReference type="ARBA" id="ARBA00023136"/>
    </source>
</evidence>
<sequence length="170" mass="19147">EHVSSGTCFLDQIVGDAFFLLLINAITDKKNMACSKGLIPIAIGFTNLALVLFAYGYNSGGPINPARDFAPRLFTLIAGWGPEQYSFTVKYNWHYNRIRNYNYFWIPLIATHLGAIIGSWIYVLFVENHWPEDDYDITESEAMHKNGTTMFTVTSNATKPATTNTSTSRF</sequence>
<evidence type="ECO:0000256" key="1">
    <source>
        <dbReference type="ARBA" id="ARBA00004141"/>
    </source>
</evidence>
<dbReference type="InterPro" id="IPR050363">
    <property type="entry name" value="MIP/Aquaporin"/>
</dbReference>
<comment type="function">
    <text evidence="7">Aquaglyceroporin that may modulate the water content and osmolytes during anhydrobiosis.</text>
</comment>
<keyword evidence="4 8" id="KW-0812">Transmembrane</keyword>
<keyword evidence="6 8" id="KW-0472">Membrane</keyword>
<dbReference type="STRING" id="299467.A0A443RUB5"/>
<evidence type="ECO:0000256" key="5">
    <source>
        <dbReference type="ARBA" id="ARBA00022989"/>
    </source>
</evidence>
<keyword evidence="5 8" id="KW-1133">Transmembrane helix</keyword>
<dbReference type="GO" id="GO:0015250">
    <property type="term" value="F:water channel activity"/>
    <property type="evidence" value="ECO:0007669"/>
    <property type="project" value="TreeGrafter"/>
</dbReference>
<evidence type="ECO:0000313" key="10">
    <source>
        <dbReference type="Proteomes" id="UP000288716"/>
    </source>
</evidence>
<dbReference type="AlphaFoldDB" id="A0A443RUB5"/>
<dbReference type="Proteomes" id="UP000288716">
    <property type="component" value="Unassembled WGS sequence"/>
</dbReference>
<accession>A0A443RUB5</accession>
<reference evidence="9 10" key="1">
    <citation type="journal article" date="2018" name="Gigascience">
        <title>Genomes of trombidid mites reveal novel predicted allergens and laterally-transferred genes associated with secondary metabolism.</title>
        <authorList>
            <person name="Dong X."/>
            <person name="Chaisiri K."/>
            <person name="Xia D."/>
            <person name="Armstrong S.D."/>
            <person name="Fang Y."/>
            <person name="Donnelly M.J."/>
            <person name="Kadowaki T."/>
            <person name="McGarry J.W."/>
            <person name="Darby A.C."/>
            <person name="Makepeace B.L."/>
        </authorList>
    </citation>
    <scope>NUCLEOTIDE SEQUENCE [LARGE SCALE GENOMIC DNA]</scope>
    <source>
        <strain evidence="9">UoL-UT</strain>
    </source>
</reference>
<dbReference type="GO" id="GO:0015254">
    <property type="term" value="F:glycerol channel activity"/>
    <property type="evidence" value="ECO:0007669"/>
    <property type="project" value="TreeGrafter"/>
</dbReference>
<dbReference type="Gene3D" id="1.20.1080.10">
    <property type="entry name" value="Glycerol uptake facilitator protein"/>
    <property type="match status" value="1"/>
</dbReference>
<proteinExistence type="inferred from homology"/>
<dbReference type="Pfam" id="PF00230">
    <property type="entry name" value="MIP"/>
    <property type="match status" value="1"/>
</dbReference>
<feature type="transmembrane region" description="Helical" evidence="8">
    <location>
        <begin position="38"/>
        <end position="57"/>
    </location>
</feature>
<keyword evidence="10" id="KW-1185">Reference proteome</keyword>
<dbReference type="PANTHER" id="PTHR43829:SF9">
    <property type="entry name" value="AQUAPORIN-9"/>
    <property type="match status" value="1"/>
</dbReference>
<comment type="subcellular location">
    <subcellularLocation>
        <location evidence="1">Membrane</location>
        <topology evidence="1">Multi-pass membrane protein</topology>
    </subcellularLocation>
</comment>
<dbReference type="InterPro" id="IPR000425">
    <property type="entry name" value="MIP"/>
</dbReference>
<feature type="non-terminal residue" evidence="9">
    <location>
        <position position="170"/>
    </location>
</feature>
<evidence type="ECO:0000256" key="7">
    <source>
        <dbReference type="ARBA" id="ARBA00045280"/>
    </source>
</evidence>
<evidence type="ECO:0000256" key="3">
    <source>
        <dbReference type="ARBA" id="ARBA00022448"/>
    </source>
</evidence>
<dbReference type="VEuPathDB" id="VectorBase:LDEU013108"/>
<comment type="similarity">
    <text evidence="2">Belongs to the MIP/aquaporin (TC 1.A.8) family.</text>
</comment>
<dbReference type="PANTHER" id="PTHR43829">
    <property type="entry name" value="AQUAPORIN OR AQUAGLYCEROPORIN RELATED"/>
    <property type="match status" value="1"/>
</dbReference>
<dbReference type="SUPFAM" id="SSF81338">
    <property type="entry name" value="Aquaporin-like"/>
    <property type="match status" value="1"/>
</dbReference>
<keyword evidence="3" id="KW-0813">Transport</keyword>
<dbReference type="InterPro" id="IPR023271">
    <property type="entry name" value="Aquaporin-like"/>
</dbReference>
<dbReference type="EMBL" id="NCKV01032309">
    <property type="protein sequence ID" value="RWS18932.1"/>
    <property type="molecule type" value="Genomic_DNA"/>
</dbReference>